<dbReference type="EMBL" id="JAGPXF010000008">
    <property type="protein sequence ID" value="KAH7232771.1"/>
    <property type="molecule type" value="Genomic_DNA"/>
</dbReference>
<protein>
    <submittedName>
        <fullName evidence="1">Uncharacterized protein</fullName>
    </submittedName>
</protein>
<dbReference type="AlphaFoldDB" id="A0A8K0W623"/>
<keyword evidence="2" id="KW-1185">Reference proteome</keyword>
<proteinExistence type="predicted"/>
<comment type="caution">
    <text evidence="1">The sequence shown here is derived from an EMBL/GenBank/DDBJ whole genome shotgun (WGS) entry which is preliminary data.</text>
</comment>
<dbReference type="OrthoDB" id="4965674at2759"/>
<organism evidence="1 2">
    <name type="scientific">Fusarium tricinctum</name>
    <dbReference type="NCBI Taxonomy" id="61284"/>
    <lineage>
        <taxon>Eukaryota</taxon>
        <taxon>Fungi</taxon>
        <taxon>Dikarya</taxon>
        <taxon>Ascomycota</taxon>
        <taxon>Pezizomycotina</taxon>
        <taxon>Sordariomycetes</taxon>
        <taxon>Hypocreomycetidae</taxon>
        <taxon>Hypocreales</taxon>
        <taxon>Nectriaceae</taxon>
        <taxon>Fusarium</taxon>
        <taxon>Fusarium tricinctum species complex</taxon>
    </lineage>
</organism>
<name>A0A8K0W623_9HYPO</name>
<gene>
    <name evidence="1" type="ORF">BKA59DRAFT_460237</name>
</gene>
<evidence type="ECO:0000313" key="1">
    <source>
        <dbReference type="EMBL" id="KAH7232771.1"/>
    </source>
</evidence>
<sequence>MATRLDLSHAQWELAHVEIAYTNLNQIAYLLNKAGISPEIYTQHPVNASKQLTLNNLKQYIVSDNMGNTGTVSAGGSWEAHAGRCTAFCLKAAKRLETQGGFDFRIYNLDKHRLARCERTAIVLDSSARSKAIEVPERDSFTIETTKIRKLGWKFFGGKMGMARASSDGRLGNTETHSRSIMNKTPHFHAIIEWKFTNEKANEKRMKVADWKGVGTRAYVWGKRSPSGLSMSNVHTIMQCRQDLRALIDKNSGPKGRRQWRQLKEIHDRLWSSLCKTYGYPVLEKS</sequence>
<reference evidence="1" key="1">
    <citation type="journal article" date="2021" name="Nat. Commun.">
        <title>Genetic determinants of endophytism in the Arabidopsis root mycobiome.</title>
        <authorList>
            <person name="Mesny F."/>
            <person name="Miyauchi S."/>
            <person name="Thiergart T."/>
            <person name="Pickel B."/>
            <person name="Atanasova L."/>
            <person name="Karlsson M."/>
            <person name="Huettel B."/>
            <person name="Barry K.W."/>
            <person name="Haridas S."/>
            <person name="Chen C."/>
            <person name="Bauer D."/>
            <person name="Andreopoulos W."/>
            <person name="Pangilinan J."/>
            <person name="LaButti K."/>
            <person name="Riley R."/>
            <person name="Lipzen A."/>
            <person name="Clum A."/>
            <person name="Drula E."/>
            <person name="Henrissat B."/>
            <person name="Kohler A."/>
            <person name="Grigoriev I.V."/>
            <person name="Martin F.M."/>
            <person name="Hacquard S."/>
        </authorList>
    </citation>
    <scope>NUCLEOTIDE SEQUENCE</scope>
    <source>
        <strain evidence="1">MPI-SDFR-AT-0068</strain>
    </source>
</reference>
<dbReference type="Proteomes" id="UP000813427">
    <property type="component" value="Unassembled WGS sequence"/>
</dbReference>
<evidence type="ECO:0000313" key="2">
    <source>
        <dbReference type="Proteomes" id="UP000813427"/>
    </source>
</evidence>
<accession>A0A8K0W623</accession>